<keyword evidence="3" id="KW-1133">Transmembrane helix</keyword>
<dbReference type="GO" id="GO:0007165">
    <property type="term" value="P:signal transduction"/>
    <property type="evidence" value="ECO:0007669"/>
    <property type="project" value="UniProtKB-KW"/>
</dbReference>
<feature type="transmembrane region" description="Helical" evidence="3">
    <location>
        <begin position="12"/>
        <end position="30"/>
    </location>
</feature>
<dbReference type="Pfam" id="PF00015">
    <property type="entry name" value="MCPsignal"/>
    <property type="match status" value="1"/>
</dbReference>
<dbReference type="GO" id="GO:0016020">
    <property type="term" value="C:membrane"/>
    <property type="evidence" value="ECO:0007669"/>
    <property type="project" value="InterPro"/>
</dbReference>
<dbReference type="STRING" id="1915309.AXG55_07455"/>
<protein>
    <recommendedName>
        <fullName evidence="4">Methyl-accepting transducer domain-containing protein</fullName>
    </recommendedName>
</protein>
<keyword evidence="3" id="KW-0812">Transmembrane</keyword>
<dbReference type="KEGG" id="saqi:AXG55_07455"/>
<feature type="domain" description="Methyl-accepting transducer" evidence="4">
    <location>
        <begin position="215"/>
        <end position="458"/>
    </location>
</feature>
<dbReference type="Gene3D" id="1.10.287.950">
    <property type="entry name" value="Methyl-accepting chemotaxis protein"/>
    <property type="match status" value="1"/>
</dbReference>
<dbReference type="RefSeq" id="WP_148697492.1">
    <property type="nucleotide sequence ID" value="NZ_CP017834.1"/>
</dbReference>
<keyword evidence="1 2" id="KW-0807">Transducer</keyword>
<evidence type="ECO:0000313" key="5">
    <source>
        <dbReference type="EMBL" id="APJ03750.1"/>
    </source>
</evidence>
<evidence type="ECO:0000256" key="2">
    <source>
        <dbReference type="PROSITE-ProRule" id="PRU00284"/>
    </source>
</evidence>
<evidence type="ECO:0000313" key="6">
    <source>
        <dbReference type="Proteomes" id="UP000184731"/>
    </source>
</evidence>
<reference evidence="5 6" key="1">
    <citation type="submission" date="2016-10" db="EMBL/GenBank/DDBJ databases">
        <title>Silvanigrella aquatica sp. nov., isolated from a freshwater lake located in the Black Forest, Germany, description of Silvanigrellaceae fam. nov., Silvanigrellales ord. nov., reclassification of the order Bdellovibrionales in the class Oligoflexia, reclassification of the families Bacteriovoracaceae and Halobacteriovoraceae in the new order Bacteriovoracales ord. nov., and reclassification of the family Pseudobacteriovoracaceae in the order Oligoflexiales.</title>
        <authorList>
            <person name="Hahn M.W."/>
            <person name="Schmidt J."/>
            <person name="Koll U."/>
            <person name="Rohde M."/>
            <person name="Verbag S."/>
            <person name="Pitt A."/>
            <person name="Nakai R."/>
            <person name="Naganuma T."/>
            <person name="Lang E."/>
        </authorList>
    </citation>
    <scope>NUCLEOTIDE SEQUENCE [LARGE SCALE GENOMIC DNA]</scope>
    <source>
        <strain evidence="5 6">MWH-Nonnen-W8red</strain>
    </source>
</reference>
<name>A0A1L4D0P7_9BACT</name>
<organism evidence="5 6">
    <name type="scientific">Silvanigrella aquatica</name>
    <dbReference type="NCBI Taxonomy" id="1915309"/>
    <lineage>
        <taxon>Bacteria</taxon>
        <taxon>Pseudomonadati</taxon>
        <taxon>Bdellovibrionota</taxon>
        <taxon>Oligoflexia</taxon>
        <taxon>Silvanigrellales</taxon>
        <taxon>Silvanigrellaceae</taxon>
        <taxon>Silvanigrella</taxon>
    </lineage>
</organism>
<proteinExistence type="predicted"/>
<dbReference type="PROSITE" id="PS50111">
    <property type="entry name" value="CHEMOTAXIS_TRANSDUC_2"/>
    <property type="match status" value="1"/>
</dbReference>
<evidence type="ECO:0000256" key="1">
    <source>
        <dbReference type="ARBA" id="ARBA00023224"/>
    </source>
</evidence>
<evidence type="ECO:0000256" key="3">
    <source>
        <dbReference type="SAM" id="Phobius"/>
    </source>
</evidence>
<sequence length="489" mass="54540">MNINLKSLSAKIILATIPIVFITMSLYFAYQLFSNKQKFQEDFDKAIINSVTILKPALSANIYNLEKQNLLNSIKGLYINSDISKVMIFSEKKVYFLGVNKKEDGSLSDLTGDLKLIDFTKNQDLKSLVGFEVYNMNNSRIYISAITDKESSRVDGVIIIQADLKNLNYHILKLIFSAFLGLSFCIFSIIILLFIILNKKISKPLEHLAYDIGKESEDVYATNIKLIKSFKKVSDLSNSQKESMDKIQMQMNQMIESVLKTKKNAEDCNTIVETLNKKTHEGNNIISIMKNSVDMIAKSSENLNSISKIIDDISIKAAVINKIVMKTELLSLNASIESARAGALGKGFSVVAEEVGNLAQMSGKAAKEIEGLIIESQKVSQSVIIEMNESVNAIKSNALNVSNSFKEISSEVVNILENTKDIYTSSNSQNETINNVMISVNDSGKLNLDTFTEMKDLSEYANELSKQSDNLKRVMELMNLIIIGNKVEK</sequence>
<dbReference type="PANTHER" id="PTHR32089">
    <property type="entry name" value="METHYL-ACCEPTING CHEMOTAXIS PROTEIN MCPB"/>
    <property type="match status" value="1"/>
</dbReference>
<evidence type="ECO:0000259" key="4">
    <source>
        <dbReference type="PROSITE" id="PS50111"/>
    </source>
</evidence>
<dbReference type="SUPFAM" id="SSF58104">
    <property type="entry name" value="Methyl-accepting chemotaxis protein (MCP) signaling domain"/>
    <property type="match status" value="1"/>
</dbReference>
<gene>
    <name evidence="5" type="ORF">AXG55_07455</name>
</gene>
<dbReference type="EMBL" id="CP017834">
    <property type="protein sequence ID" value="APJ03750.1"/>
    <property type="molecule type" value="Genomic_DNA"/>
</dbReference>
<dbReference type="PANTHER" id="PTHR32089:SF112">
    <property type="entry name" value="LYSOZYME-LIKE PROTEIN-RELATED"/>
    <property type="match status" value="1"/>
</dbReference>
<keyword evidence="6" id="KW-1185">Reference proteome</keyword>
<dbReference type="InterPro" id="IPR004089">
    <property type="entry name" value="MCPsignal_dom"/>
</dbReference>
<accession>A0A1L4D0P7</accession>
<dbReference type="SMART" id="SM00283">
    <property type="entry name" value="MA"/>
    <property type="match status" value="1"/>
</dbReference>
<keyword evidence="3" id="KW-0472">Membrane</keyword>
<dbReference type="Proteomes" id="UP000184731">
    <property type="component" value="Chromosome"/>
</dbReference>
<dbReference type="OrthoDB" id="5292010at2"/>
<dbReference type="AlphaFoldDB" id="A0A1L4D0P7"/>
<feature type="transmembrane region" description="Helical" evidence="3">
    <location>
        <begin position="174"/>
        <end position="197"/>
    </location>
</feature>